<evidence type="ECO:0000313" key="4">
    <source>
        <dbReference type="Proteomes" id="UP000320717"/>
    </source>
</evidence>
<evidence type="ECO:0000256" key="1">
    <source>
        <dbReference type="SAM" id="Phobius"/>
    </source>
</evidence>
<feature type="transmembrane region" description="Helical" evidence="1">
    <location>
        <begin position="117"/>
        <end position="137"/>
    </location>
</feature>
<dbReference type="Proteomes" id="UP001060018">
    <property type="component" value="Chromosome"/>
</dbReference>
<name>A0A5B8IXN5_9MICC</name>
<dbReference type="RefSeq" id="WP_146277112.1">
    <property type="nucleotide sequence ID" value="NZ_CP042260.1"/>
</dbReference>
<organism evidence="3 5">
    <name type="scientific">Glutamicibacter halophytocola</name>
    <dbReference type="NCBI Taxonomy" id="1933880"/>
    <lineage>
        <taxon>Bacteria</taxon>
        <taxon>Bacillati</taxon>
        <taxon>Actinomycetota</taxon>
        <taxon>Actinomycetes</taxon>
        <taxon>Micrococcales</taxon>
        <taxon>Micrococcaceae</taxon>
        <taxon>Glutamicibacter</taxon>
    </lineage>
</organism>
<dbReference type="EMBL" id="CP102487">
    <property type="protein sequence ID" value="UUX59021.1"/>
    <property type="molecule type" value="Genomic_DNA"/>
</dbReference>
<keyword evidence="4" id="KW-1185">Reference proteome</keyword>
<accession>A0A5B8IXN5</accession>
<evidence type="ECO:0000313" key="2">
    <source>
        <dbReference type="EMBL" id="QDY66877.1"/>
    </source>
</evidence>
<feature type="transmembrane region" description="Helical" evidence="1">
    <location>
        <begin position="48"/>
        <end position="69"/>
    </location>
</feature>
<protein>
    <submittedName>
        <fullName evidence="3">Uncharacterized protein</fullName>
    </submittedName>
</protein>
<keyword evidence="1" id="KW-0812">Transmembrane</keyword>
<gene>
    <name evidence="2" type="ORF">FQA45_11385</name>
    <name evidence="3" type="ORF">NUH22_17270</name>
</gene>
<keyword evidence="1" id="KW-0472">Membrane</keyword>
<reference evidence="3" key="2">
    <citation type="journal article" date="2022" name="Pest Manag. Sci.">
        <title>Glutamicibacter halophytocola-mediated host fitness of potato tuber moth on Solanaceae crops.</title>
        <authorList>
            <person name="Wang W."/>
            <person name="Xiao G."/>
            <person name="Du G."/>
            <person name="Chang L."/>
            <person name="Yang Y."/>
            <person name="Ye J."/>
            <person name="Chen B."/>
        </authorList>
    </citation>
    <scope>NUCLEOTIDE SEQUENCE</scope>
    <source>
        <strain evidence="3">S2</strain>
    </source>
</reference>
<dbReference type="EMBL" id="CP042260">
    <property type="protein sequence ID" value="QDY66877.1"/>
    <property type="molecule type" value="Genomic_DNA"/>
</dbReference>
<dbReference type="OrthoDB" id="4775109at2"/>
<proteinExistence type="predicted"/>
<feature type="transmembrane region" description="Helical" evidence="1">
    <location>
        <begin position="90"/>
        <end position="111"/>
    </location>
</feature>
<evidence type="ECO:0000313" key="3">
    <source>
        <dbReference type="EMBL" id="UUX59021.1"/>
    </source>
</evidence>
<dbReference type="AlphaFoldDB" id="A0A5B8IXN5"/>
<evidence type="ECO:0000313" key="5">
    <source>
        <dbReference type="Proteomes" id="UP001060018"/>
    </source>
</evidence>
<sequence length="171" mass="17838">MQKEFNDSAATADERAAMLKERVYVTFTALAVMIAAGSHGSAPTAGGAALSLVVTVAAVLMAGLVADVIAHSAIHAALVTRAELKHLLKVVWGAAGAVFGPLALLGLSALNVLEVPLALHLGQWWLVAALAFFAFLAMRRMRLGLWRTAVLMLLLAAVGVVVILLQLLAHS</sequence>
<keyword evidence="1" id="KW-1133">Transmembrane helix</keyword>
<reference evidence="2 4" key="1">
    <citation type="submission" date="2019-07" db="EMBL/GenBank/DDBJ databases">
        <title>Complete Genome Sequence of drought tolerant Plant Growth-Promoting Rhizobacterium Glutamicibacter halophytocola DR408.</title>
        <authorList>
            <person name="Nishu S.D."/>
            <person name="Lee T.K."/>
        </authorList>
    </citation>
    <scope>NUCLEOTIDE SEQUENCE [LARGE SCALE GENOMIC DNA]</scope>
    <source>
        <strain evidence="2 4">DR408</strain>
    </source>
</reference>
<feature type="transmembrane region" description="Helical" evidence="1">
    <location>
        <begin position="149"/>
        <end position="169"/>
    </location>
</feature>
<feature type="transmembrane region" description="Helical" evidence="1">
    <location>
        <begin position="23"/>
        <end position="42"/>
    </location>
</feature>
<dbReference type="Proteomes" id="UP000320717">
    <property type="component" value="Chromosome"/>
</dbReference>